<evidence type="ECO:0000259" key="3">
    <source>
        <dbReference type="PROSITE" id="PS51462"/>
    </source>
</evidence>
<dbReference type="InterPro" id="IPR000086">
    <property type="entry name" value="NUDIX_hydrolase_dom"/>
</dbReference>
<accession>A0A1G2CV99</accession>
<dbReference type="PANTHER" id="PTHR43046">
    <property type="entry name" value="GDP-MANNOSE MANNOSYL HYDROLASE"/>
    <property type="match status" value="1"/>
</dbReference>
<protein>
    <recommendedName>
        <fullName evidence="3">Nudix hydrolase domain-containing protein</fullName>
    </recommendedName>
</protein>
<evidence type="ECO:0000313" key="4">
    <source>
        <dbReference type="EMBL" id="OGZ04660.1"/>
    </source>
</evidence>
<gene>
    <name evidence="4" type="ORF">A2648_01005</name>
</gene>
<reference evidence="4 5" key="1">
    <citation type="journal article" date="2016" name="Nat. Commun.">
        <title>Thousands of microbial genomes shed light on interconnected biogeochemical processes in an aquifer system.</title>
        <authorList>
            <person name="Anantharaman K."/>
            <person name="Brown C.T."/>
            <person name="Hug L.A."/>
            <person name="Sharon I."/>
            <person name="Castelle C.J."/>
            <person name="Probst A.J."/>
            <person name="Thomas B.C."/>
            <person name="Singh A."/>
            <person name="Wilkins M.J."/>
            <person name="Karaoz U."/>
            <person name="Brodie E.L."/>
            <person name="Williams K.H."/>
            <person name="Hubbard S.S."/>
            <person name="Banfield J.F."/>
        </authorList>
    </citation>
    <scope>NUCLEOTIDE SEQUENCE [LARGE SCALE GENOMIC DNA]</scope>
</reference>
<dbReference type="InterPro" id="IPR015797">
    <property type="entry name" value="NUDIX_hydrolase-like_dom_sf"/>
</dbReference>
<dbReference type="PROSITE" id="PS51462">
    <property type="entry name" value="NUDIX"/>
    <property type="match status" value="1"/>
</dbReference>
<dbReference type="AlphaFoldDB" id="A0A1G2CV99"/>
<keyword evidence="2" id="KW-0378">Hydrolase</keyword>
<dbReference type="SUPFAM" id="SSF55811">
    <property type="entry name" value="Nudix"/>
    <property type="match status" value="1"/>
</dbReference>
<organism evidence="4 5">
    <name type="scientific">Candidatus Lloydbacteria bacterium RIFCSPHIGHO2_01_FULL_41_20</name>
    <dbReference type="NCBI Taxonomy" id="1798657"/>
    <lineage>
        <taxon>Bacteria</taxon>
        <taxon>Candidatus Lloydiibacteriota</taxon>
    </lineage>
</organism>
<comment type="cofactor">
    <cofactor evidence="1">
        <name>Mg(2+)</name>
        <dbReference type="ChEBI" id="CHEBI:18420"/>
    </cofactor>
</comment>
<feature type="domain" description="Nudix hydrolase" evidence="3">
    <location>
        <begin position="46"/>
        <end position="191"/>
    </location>
</feature>
<sequence>MREKLLLAKPMPEPTMFFEGGEVVRKNWPKALFLPDDEYGRVLEAFPRPCSDIIAIDPISKKFLLAKRKHQATIGVWCFGGGQRMGETPREAAVRNLKRETSIELSPDEFQFLWLSVNFFKYRNPEPQARGEHNVIFTFVFAPTPEEVEVISRSLDPEEYEKEHGLHAYTLAEIELLTESQKTKLVEYWHAIFG</sequence>
<dbReference type="GO" id="GO:0016787">
    <property type="term" value="F:hydrolase activity"/>
    <property type="evidence" value="ECO:0007669"/>
    <property type="project" value="UniProtKB-KW"/>
</dbReference>
<evidence type="ECO:0000256" key="1">
    <source>
        <dbReference type="ARBA" id="ARBA00001946"/>
    </source>
</evidence>
<dbReference type="PANTHER" id="PTHR43046:SF13">
    <property type="entry name" value="NUDIX HYDROLASE DOMAIN-CONTAINING PROTEIN"/>
    <property type="match status" value="1"/>
</dbReference>
<dbReference type="EMBL" id="MHLH01000003">
    <property type="protein sequence ID" value="OGZ04660.1"/>
    <property type="molecule type" value="Genomic_DNA"/>
</dbReference>
<dbReference type="STRING" id="1798657.A2648_01005"/>
<proteinExistence type="predicted"/>
<dbReference type="Pfam" id="PF00293">
    <property type="entry name" value="NUDIX"/>
    <property type="match status" value="1"/>
</dbReference>
<comment type="caution">
    <text evidence="4">The sequence shown here is derived from an EMBL/GenBank/DDBJ whole genome shotgun (WGS) entry which is preliminary data.</text>
</comment>
<dbReference type="Proteomes" id="UP000178841">
    <property type="component" value="Unassembled WGS sequence"/>
</dbReference>
<evidence type="ECO:0000313" key="5">
    <source>
        <dbReference type="Proteomes" id="UP000178841"/>
    </source>
</evidence>
<name>A0A1G2CV99_9BACT</name>
<dbReference type="Gene3D" id="3.90.79.10">
    <property type="entry name" value="Nucleoside Triphosphate Pyrophosphohydrolase"/>
    <property type="match status" value="1"/>
</dbReference>
<evidence type="ECO:0000256" key="2">
    <source>
        <dbReference type="ARBA" id="ARBA00022801"/>
    </source>
</evidence>